<feature type="transmembrane region" description="Helical" evidence="8">
    <location>
        <begin position="7"/>
        <end position="25"/>
    </location>
</feature>
<dbReference type="AlphaFoldDB" id="A0A174BYE8"/>
<dbReference type="Gene3D" id="1.10.3470.10">
    <property type="entry name" value="ABC transporter involved in vitamin B12 uptake, BtuC"/>
    <property type="match status" value="1"/>
</dbReference>
<evidence type="ECO:0000256" key="4">
    <source>
        <dbReference type="ARBA" id="ARBA00022475"/>
    </source>
</evidence>
<dbReference type="FunFam" id="1.10.3470.10:FF:000001">
    <property type="entry name" value="Vitamin B12 ABC transporter permease BtuC"/>
    <property type="match status" value="1"/>
</dbReference>
<dbReference type="STRING" id="39482.ERS852491_01177"/>
<proteinExistence type="inferred from homology"/>
<dbReference type="GO" id="GO:0005886">
    <property type="term" value="C:plasma membrane"/>
    <property type="evidence" value="ECO:0007669"/>
    <property type="project" value="UniProtKB-SubCell"/>
</dbReference>
<sequence length="331" mass="35907">MRRKRTCLIQFILVLGLIATVLLSLNSGYSQTGLADLWGAITGTAEKTSTLILLKMRLPRIILAVLCGMGLALSGCTLQTVTDNSLADPGIIGINAGAGFSVMIFMWMFPSLHIDTKFYRPLFAMMGGLLTAFFLYNFAKRDGRIRPAHFLLGGIGASAGFTAMMTILGTNINSSIYQMVQRWLVGNIWGTDWYQIKILLPCLLVLVPLLFWRVNVLDLLLLGEDSASALGVRVGQERRVLLFLSAALAASCVAVSGGIGFIGLVAPHIARRITEVRHRNLLLTSMLTGGILLVLADTVGRILFSGIEVPAGIVISILAAPYFLYLLHKQI</sequence>
<name>A0A174BYE8_9FIRM</name>
<dbReference type="PANTHER" id="PTHR30472">
    <property type="entry name" value="FERRIC ENTEROBACTIN TRANSPORT SYSTEM PERMEASE PROTEIN"/>
    <property type="match status" value="1"/>
</dbReference>
<dbReference type="PANTHER" id="PTHR30472:SF64">
    <property type="entry name" value="IRON(3+)-HYDROXAMATE IMPORT SYSTEM PERMEASE PROTEIN FHUG"/>
    <property type="match status" value="1"/>
</dbReference>
<keyword evidence="4" id="KW-1003">Cell membrane</keyword>
<dbReference type="GO" id="GO:0033214">
    <property type="term" value="P:siderophore-iron import into cell"/>
    <property type="evidence" value="ECO:0007669"/>
    <property type="project" value="TreeGrafter"/>
</dbReference>
<feature type="transmembrane region" description="Helical" evidence="8">
    <location>
        <begin position="61"/>
        <end position="81"/>
    </location>
</feature>
<comment type="similarity">
    <text evidence="2">Belongs to the binding-protein-dependent transport system permease family. FecCD subfamily.</text>
</comment>
<feature type="transmembrane region" description="Helical" evidence="8">
    <location>
        <begin position="240"/>
        <end position="269"/>
    </location>
</feature>
<evidence type="ECO:0000256" key="8">
    <source>
        <dbReference type="SAM" id="Phobius"/>
    </source>
</evidence>
<dbReference type="Pfam" id="PF01032">
    <property type="entry name" value="FecCD"/>
    <property type="match status" value="1"/>
</dbReference>
<dbReference type="RefSeq" id="WP_055151914.1">
    <property type="nucleotide sequence ID" value="NZ_CYZU01000008.1"/>
</dbReference>
<evidence type="ECO:0000256" key="6">
    <source>
        <dbReference type="ARBA" id="ARBA00022989"/>
    </source>
</evidence>
<feature type="transmembrane region" description="Helical" evidence="8">
    <location>
        <begin position="121"/>
        <end position="139"/>
    </location>
</feature>
<comment type="subcellular location">
    <subcellularLocation>
        <location evidence="1">Cell membrane</location>
        <topology evidence="1">Multi-pass membrane protein</topology>
    </subcellularLocation>
</comment>
<evidence type="ECO:0000256" key="5">
    <source>
        <dbReference type="ARBA" id="ARBA00022692"/>
    </source>
</evidence>
<protein>
    <submittedName>
        <fullName evidence="9">Iron-uptake system permease protein FeuC</fullName>
    </submittedName>
</protein>
<dbReference type="CDD" id="cd06550">
    <property type="entry name" value="TM_ABC_iron-siderophores_like"/>
    <property type="match status" value="1"/>
</dbReference>
<accession>A0A174BYE8</accession>
<organism evidence="9 10">
    <name type="scientific">Faecalicatena contorta</name>
    <dbReference type="NCBI Taxonomy" id="39482"/>
    <lineage>
        <taxon>Bacteria</taxon>
        <taxon>Bacillati</taxon>
        <taxon>Bacillota</taxon>
        <taxon>Clostridia</taxon>
        <taxon>Lachnospirales</taxon>
        <taxon>Lachnospiraceae</taxon>
        <taxon>Faecalicatena</taxon>
    </lineage>
</organism>
<evidence type="ECO:0000313" key="10">
    <source>
        <dbReference type="Proteomes" id="UP000095544"/>
    </source>
</evidence>
<evidence type="ECO:0000256" key="1">
    <source>
        <dbReference type="ARBA" id="ARBA00004651"/>
    </source>
</evidence>
<evidence type="ECO:0000256" key="7">
    <source>
        <dbReference type="ARBA" id="ARBA00023136"/>
    </source>
</evidence>
<reference evidence="9 10" key="1">
    <citation type="submission" date="2015-09" db="EMBL/GenBank/DDBJ databases">
        <authorList>
            <consortium name="Pathogen Informatics"/>
        </authorList>
    </citation>
    <scope>NUCLEOTIDE SEQUENCE [LARGE SCALE GENOMIC DNA]</scope>
    <source>
        <strain evidence="9 10">2789STDY5834876</strain>
    </source>
</reference>
<evidence type="ECO:0000256" key="3">
    <source>
        <dbReference type="ARBA" id="ARBA00022448"/>
    </source>
</evidence>
<evidence type="ECO:0000256" key="2">
    <source>
        <dbReference type="ARBA" id="ARBA00007935"/>
    </source>
</evidence>
<dbReference type="SUPFAM" id="SSF81345">
    <property type="entry name" value="ABC transporter involved in vitamin B12 uptake, BtuC"/>
    <property type="match status" value="1"/>
</dbReference>
<feature type="transmembrane region" description="Helical" evidence="8">
    <location>
        <begin position="309"/>
        <end position="327"/>
    </location>
</feature>
<dbReference type="EMBL" id="CYZU01000008">
    <property type="protein sequence ID" value="CUO06251.1"/>
    <property type="molecule type" value="Genomic_DNA"/>
</dbReference>
<keyword evidence="5 8" id="KW-0812">Transmembrane</keyword>
<feature type="transmembrane region" description="Helical" evidence="8">
    <location>
        <begin position="87"/>
        <end position="109"/>
    </location>
</feature>
<dbReference type="GO" id="GO:0022857">
    <property type="term" value="F:transmembrane transporter activity"/>
    <property type="evidence" value="ECO:0007669"/>
    <property type="project" value="InterPro"/>
</dbReference>
<keyword evidence="3" id="KW-0813">Transport</keyword>
<feature type="transmembrane region" description="Helical" evidence="8">
    <location>
        <begin position="281"/>
        <end position="303"/>
    </location>
</feature>
<evidence type="ECO:0000313" key="9">
    <source>
        <dbReference type="EMBL" id="CUO06251.1"/>
    </source>
</evidence>
<dbReference type="Proteomes" id="UP000095544">
    <property type="component" value="Unassembled WGS sequence"/>
</dbReference>
<dbReference type="InterPro" id="IPR037294">
    <property type="entry name" value="ABC_BtuC-like"/>
</dbReference>
<keyword evidence="6 8" id="KW-1133">Transmembrane helix</keyword>
<gene>
    <name evidence="9" type="primary">feuC</name>
    <name evidence="9" type="ORF">ERS852491_01177</name>
</gene>
<keyword evidence="7 8" id="KW-0472">Membrane</keyword>
<dbReference type="InterPro" id="IPR000522">
    <property type="entry name" value="ABC_transptr_permease_BtuC"/>
</dbReference>
<feature type="transmembrane region" description="Helical" evidence="8">
    <location>
        <begin position="151"/>
        <end position="172"/>
    </location>
</feature>
<dbReference type="OrthoDB" id="9792889at2"/>